<evidence type="ECO:0000313" key="1">
    <source>
        <dbReference type="EMBL" id="VVC98079.1"/>
    </source>
</evidence>
<name>A0A5E4QMA7_9NEOP</name>
<accession>A0A5E4QMA7</accession>
<protein>
    <submittedName>
        <fullName evidence="1">Uncharacterized protein</fullName>
    </submittedName>
</protein>
<dbReference type="EMBL" id="FZQP02003357">
    <property type="protein sequence ID" value="VVC98079.1"/>
    <property type="molecule type" value="Genomic_DNA"/>
</dbReference>
<feature type="non-terminal residue" evidence="1">
    <location>
        <position position="105"/>
    </location>
</feature>
<dbReference type="Proteomes" id="UP000324832">
    <property type="component" value="Unassembled WGS sequence"/>
</dbReference>
<reference evidence="1 2" key="1">
    <citation type="submission" date="2017-07" db="EMBL/GenBank/DDBJ databases">
        <authorList>
            <person name="Talla V."/>
            <person name="Backstrom N."/>
        </authorList>
    </citation>
    <scope>NUCLEOTIDE SEQUENCE [LARGE SCALE GENOMIC DNA]</scope>
</reference>
<sequence>MLNGYNTQENMMKNEEMQLPDSDTLMTFNDICIDSLAYYTQNNDFSIELQFDEDTLDIGAVNAMNAQNEFIPVTPHGPPERKNFSGEYNFAVEIDGSHTIKRKYL</sequence>
<gene>
    <name evidence="1" type="ORF">LSINAPIS_LOCUS9225</name>
</gene>
<evidence type="ECO:0000313" key="2">
    <source>
        <dbReference type="Proteomes" id="UP000324832"/>
    </source>
</evidence>
<keyword evidence="2" id="KW-1185">Reference proteome</keyword>
<dbReference type="AlphaFoldDB" id="A0A5E4QMA7"/>
<proteinExistence type="predicted"/>
<organism evidence="1 2">
    <name type="scientific">Leptidea sinapis</name>
    <dbReference type="NCBI Taxonomy" id="189913"/>
    <lineage>
        <taxon>Eukaryota</taxon>
        <taxon>Metazoa</taxon>
        <taxon>Ecdysozoa</taxon>
        <taxon>Arthropoda</taxon>
        <taxon>Hexapoda</taxon>
        <taxon>Insecta</taxon>
        <taxon>Pterygota</taxon>
        <taxon>Neoptera</taxon>
        <taxon>Endopterygota</taxon>
        <taxon>Lepidoptera</taxon>
        <taxon>Glossata</taxon>
        <taxon>Ditrysia</taxon>
        <taxon>Papilionoidea</taxon>
        <taxon>Pieridae</taxon>
        <taxon>Dismorphiinae</taxon>
        <taxon>Leptidea</taxon>
    </lineage>
</organism>